<feature type="chain" id="PRO_5038090429" evidence="3">
    <location>
        <begin position="20"/>
        <end position="409"/>
    </location>
</feature>
<evidence type="ECO:0000256" key="1">
    <source>
        <dbReference type="SAM" id="Coils"/>
    </source>
</evidence>
<keyword evidence="1" id="KW-0175">Coiled coil</keyword>
<keyword evidence="3" id="KW-0732">Signal</keyword>
<evidence type="ECO:0000256" key="2">
    <source>
        <dbReference type="SAM" id="MobiDB-lite"/>
    </source>
</evidence>
<evidence type="ECO:0000256" key="3">
    <source>
        <dbReference type="SAM" id="SignalP"/>
    </source>
</evidence>
<proteinExistence type="predicted"/>
<name>A0A976IF16_BRELC</name>
<dbReference type="Proteomes" id="UP000294530">
    <property type="component" value="Unassembled WGS sequence"/>
</dbReference>
<feature type="region of interest" description="Disordered" evidence="2">
    <location>
        <begin position="369"/>
        <end position="409"/>
    </location>
</feature>
<sequence>MRVACWALFAVSLVVSVLAKGKAKSKDNLTCLAPSAVASFESKIAELQESNAALQLQLETAKAQLEDKAPNHEVDVSELQKEIHELKKNVASEKQGFTLELTSALNKFRTESAATLDNQVTKLKKDLATEQAAAFTASTELKVAVADKARQAKKIAQLEKTIQSVDKKNKALLKDLSDSTPVDLSLASLLSSYYDEALVLAEDAAGIAQQKLHEQSDTLDFVQGQIETAKTTAWDTTSSFYAENLAATIDPVLANVHEAVHPHTEKYLPLLQTEGAKAKDMVIVYSQKALRHAKRARLEAIALLEQNEHVAQHARKIIDGVLIVLAVPVVMFQVRLALRLVWWVLTTTLRAHVGLVLWNSQAQLQYEAQSTEEDGEHSAEFETPLNGPAMKVSSKSTAMSQKRGKKAKN</sequence>
<keyword evidence="5" id="KW-1185">Reference proteome</keyword>
<protein>
    <submittedName>
        <fullName evidence="4">Uncharacterized protein</fullName>
    </submittedName>
</protein>
<evidence type="ECO:0000313" key="4">
    <source>
        <dbReference type="EMBL" id="TDH69060.1"/>
    </source>
</evidence>
<comment type="caution">
    <text evidence="4">The sequence shown here is derived from an EMBL/GenBank/DDBJ whole genome shotgun (WGS) entry which is preliminary data.</text>
</comment>
<organism evidence="4 5">
    <name type="scientific">Bremia lactucae</name>
    <name type="common">Lettuce downy mildew</name>
    <dbReference type="NCBI Taxonomy" id="4779"/>
    <lineage>
        <taxon>Eukaryota</taxon>
        <taxon>Sar</taxon>
        <taxon>Stramenopiles</taxon>
        <taxon>Oomycota</taxon>
        <taxon>Peronosporomycetes</taxon>
        <taxon>Peronosporales</taxon>
        <taxon>Peronosporaceae</taxon>
        <taxon>Bremia</taxon>
    </lineage>
</organism>
<dbReference type="OrthoDB" id="71691at2759"/>
<dbReference type="EMBL" id="SHOA02000019">
    <property type="protein sequence ID" value="TDH69060.1"/>
    <property type="molecule type" value="Genomic_DNA"/>
</dbReference>
<evidence type="ECO:0000313" key="5">
    <source>
        <dbReference type="Proteomes" id="UP000294530"/>
    </source>
</evidence>
<feature type="signal peptide" evidence="3">
    <location>
        <begin position="1"/>
        <end position="19"/>
    </location>
</feature>
<gene>
    <name evidence="4" type="ORF">CCR75_004910</name>
</gene>
<dbReference type="KEGG" id="blac:94348667"/>
<reference evidence="4 5" key="1">
    <citation type="journal article" date="2021" name="Genome Biol.">
        <title>AFLAP: assembly-free linkage analysis pipeline using k-mers from genome sequencing data.</title>
        <authorList>
            <person name="Fletcher K."/>
            <person name="Zhang L."/>
            <person name="Gil J."/>
            <person name="Han R."/>
            <person name="Cavanaugh K."/>
            <person name="Michelmore R."/>
        </authorList>
    </citation>
    <scope>NUCLEOTIDE SEQUENCE [LARGE SCALE GENOMIC DNA]</scope>
    <source>
        <strain evidence="4 5">SF5</strain>
    </source>
</reference>
<feature type="coiled-coil region" evidence="1">
    <location>
        <begin position="37"/>
        <end position="175"/>
    </location>
</feature>
<accession>A0A976IF16</accession>
<dbReference type="RefSeq" id="XP_067818559.1">
    <property type="nucleotide sequence ID" value="XM_067962996.1"/>
</dbReference>
<dbReference type="AlphaFoldDB" id="A0A976IF16"/>
<dbReference type="GeneID" id="94348667"/>